<name>A0A6A2ZFS5_HIBSY</name>
<gene>
    <name evidence="1" type="ORF">F3Y22_tig00110895pilonHSYRG00346</name>
</gene>
<keyword evidence="2" id="KW-1185">Reference proteome</keyword>
<organism evidence="1 2">
    <name type="scientific">Hibiscus syriacus</name>
    <name type="common">Rose of Sharon</name>
    <dbReference type="NCBI Taxonomy" id="106335"/>
    <lineage>
        <taxon>Eukaryota</taxon>
        <taxon>Viridiplantae</taxon>
        <taxon>Streptophyta</taxon>
        <taxon>Embryophyta</taxon>
        <taxon>Tracheophyta</taxon>
        <taxon>Spermatophyta</taxon>
        <taxon>Magnoliopsida</taxon>
        <taxon>eudicotyledons</taxon>
        <taxon>Gunneridae</taxon>
        <taxon>Pentapetalae</taxon>
        <taxon>rosids</taxon>
        <taxon>malvids</taxon>
        <taxon>Malvales</taxon>
        <taxon>Malvaceae</taxon>
        <taxon>Malvoideae</taxon>
        <taxon>Hibiscus</taxon>
    </lineage>
</organism>
<evidence type="ECO:0000313" key="2">
    <source>
        <dbReference type="Proteomes" id="UP000436088"/>
    </source>
</evidence>
<comment type="caution">
    <text evidence="1">The sequence shown here is derived from an EMBL/GenBank/DDBJ whole genome shotgun (WGS) entry which is preliminary data.</text>
</comment>
<dbReference type="EMBL" id="VEPZ02001152">
    <property type="protein sequence ID" value="KAE8690416.1"/>
    <property type="molecule type" value="Genomic_DNA"/>
</dbReference>
<sequence length="206" mass="22544">MFGASGGAAGIDPRVRVVGGTEEAWETLTAEFEPSGSSGPRSGLLGLSASTNRHEIICPQCHGQFVCEMEITRPRMVVDFTAFDASPEARWLEALSLLMDPPIRLFDTGIDPTLPHETPARPGLDPRSFFFGPGLNELIEKLTQNDRPGLPLAPESTINAIPTVFRNYIYSMIRNVQFVRRNSRSVERQGSCLATIYTTMIASCLG</sequence>
<proteinExistence type="predicted"/>
<dbReference type="Proteomes" id="UP000436088">
    <property type="component" value="Unassembled WGS sequence"/>
</dbReference>
<protein>
    <recommendedName>
        <fullName evidence="3">RING/U-box superfamily protein</fullName>
    </recommendedName>
</protein>
<dbReference type="AlphaFoldDB" id="A0A6A2ZFS5"/>
<reference evidence="1" key="1">
    <citation type="submission" date="2019-09" db="EMBL/GenBank/DDBJ databases">
        <title>Draft genome information of white flower Hibiscus syriacus.</title>
        <authorList>
            <person name="Kim Y.-M."/>
        </authorList>
    </citation>
    <scope>NUCLEOTIDE SEQUENCE [LARGE SCALE GENOMIC DNA]</scope>
    <source>
        <strain evidence="1">YM2019G1</strain>
    </source>
</reference>
<accession>A0A6A2ZFS5</accession>
<evidence type="ECO:0008006" key="3">
    <source>
        <dbReference type="Google" id="ProtNLM"/>
    </source>
</evidence>
<evidence type="ECO:0000313" key="1">
    <source>
        <dbReference type="EMBL" id="KAE8690416.1"/>
    </source>
</evidence>